<name>A0A061RQA8_9CHLO</name>
<dbReference type="SUPFAM" id="SSF51206">
    <property type="entry name" value="cAMP-binding domain-like"/>
    <property type="match status" value="1"/>
</dbReference>
<dbReference type="InterPro" id="IPR014710">
    <property type="entry name" value="RmlC-like_jellyroll"/>
</dbReference>
<evidence type="ECO:0000313" key="3">
    <source>
        <dbReference type="EMBL" id="JAC72979.1"/>
    </source>
</evidence>
<accession>A0A061RQA8</accession>
<reference evidence="3" key="1">
    <citation type="submission" date="2014-05" db="EMBL/GenBank/DDBJ databases">
        <title>The transcriptome of the halophilic microalga Tetraselmis sp. GSL018 isolated from the Great Salt Lake, Utah.</title>
        <authorList>
            <person name="Jinkerson R.E."/>
            <person name="D'Adamo S."/>
            <person name="Posewitz M.C."/>
        </authorList>
    </citation>
    <scope>NUCLEOTIDE SEQUENCE</scope>
    <source>
        <strain evidence="3">GSL018</strain>
    </source>
</reference>
<dbReference type="Gene3D" id="2.60.120.10">
    <property type="entry name" value="Jelly Rolls"/>
    <property type="match status" value="1"/>
</dbReference>
<dbReference type="InterPro" id="IPR000595">
    <property type="entry name" value="cNMP-bd_dom"/>
</dbReference>
<protein>
    <recommendedName>
        <fullName evidence="2">Cyclic nucleotide-binding domain-containing protein</fullName>
    </recommendedName>
</protein>
<dbReference type="InterPro" id="IPR018490">
    <property type="entry name" value="cNMP-bd_dom_sf"/>
</dbReference>
<dbReference type="PROSITE" id="PS50042">
    <property type="entry name" value="CNMP_BINDING_3"/>
    <property type="match status" value="1"/>
</dbReference>
<gene>
    <name evidence="3" type="ORF">TSPGSL018_30043</name>
</gene>
<feature type="non-terminal residue" evidence="3">
    <location>
        <position position="362"/>
    </location>
</feature>
<feature type="compositionally biased region" description="Low complexity" evidence="1">
    <location>
        <begin position="1"/>
        <end position="26"/>
    </location>
</feature>
<dbReference type="EMBL" id="GBEZ01012963">
    <property type="protein sequence ID" value="JAC72979.1"/>
    <property type="molecule type" value="Transcribed_RNA"/>
</dbReference>
<sequence>GSRPSSWRSSSSRGCSTRGRCTTSGRRYSKLEDSGPGWKHPSLTQIVRGLPFFKNISEDAFAWIKKHAFLLRFSQGDVVLSSDNAGGGMYIVVTGLVESKYKQVMQGINNVWMVGTGGVVGLVASLTKQQVPGAADVVARGNPLGKGPVLMHFPQVMVDNIRKYAAEGSRQFKQLEINLFRLAALNYVERLRPLLVEQISQKMLANKQATERRRSTPASRRARGHWLKVKRKFVVEDEPYSESKGEHLTQSFKAAAELHFAAHQILDSICQDLHDGHLLDLKDGQSFTLTASSILLSGSVHGPFREDRPKAAMPIIRGPFVFVHYDEVLCPTRTFIAGPSGAVIVVASENEAHDHAASINLR</sequence>
<organism evidence="3">
    <name type="scientific">Tetraselmis sp. GSL018</name>
    <dbReference type="NCBI Taxonomy" id="582737"/>
    <lineage>
        <taxon>Eukaryota</taxon>
        <taxon>Viridiplantae</taxon>
        <taxon>Chlorophyta</taxon>
        <taxon>core chlorophytes</taxon>
        <taxon>Chlorodendrophyceae</taxon>
        <taxon>Chlorodendrales</taxon>
        <taxon>Chlorodendraceae</taxon>
        <taxon>Tetraselmis</taxon>
    </lineage>
</organism>
<proteinExistence type="predicted"/>
<evidence type="ECO:0000259" key="2">
    <source>
        <dbReference type="PROSITE" id="PS50042"/>
    </source>
</evidence>
<evidence type="ECO:0000256" key="1">
    <source>
        <dbReference type="SAM" id="MobiDB-lite"/>
    </source>
</evidence>
<feature type="region of interest" description="Disordered" evidence="1">
    <location>
        <begin position="1"/>
        <end position="37"/>
    </location>
</feature>
<feature type="domain" description="Cyclic nucleotide-binding" evidence="2">
    <location>
        <begin position="52"/>
        <end position="142"/>
    </location>
</feature>
<dbReference type="AlphaFoldDB" id="A0A061RQA8"/>
<feature type="non-terminal residue" evidence="3">
    <location>
        <position position="1"/>
    </location>
</feature>